<proteinExistence type="predicted"/>
<name>A0A5A7MWY7_9PROT</name>
<protein>
    <submittedName>
        <fullName evidence="1">Uncharacterized protein</fullName>
    </submittedName>
</protein>
<reference evidence="1 2" key="1">
    <citation type="submission" date="2019-09" db="EMBL/GenBank/DDBJ databases">
        <title>NBRP : Genome information of microbial organism related human and environment.</title>
        <authorList>
            <person name="Hattori M."/>
            <person name="Oshima K."/>
            <person name="Inaba H."/>
            <person name="Suda W."/>
            <person name="Sakamoto M."/>
            <person name="Iino T."/>
            <person name="Kitahara M."/>
            <person name="Oshida Y."/>
            <person name="Iida T."/>
            <person name="Kudo T."/>
            <person name="Itoh T."/>
            <person name="Ohkuma M."/>
        </authorList>
    </citation>
    <scope>NUCLEOTIDE SEQUENCE [LARGE SCALE GENOMIC DNA]</scope>
    <source>
        <strain evidence="1 2">Hi-2</strain>
    </source>
</reference>
<evidence type="ECO:0000313" key="1">
    <source>
        <dbReference type="EMBL" id="GEQ99365.1"/>
    </source>
</evidence>
<comment type="caution">
    <text evidence="1">The sequence shown here is derived from an EMBL/GenBank/DDBJ whole genome shotgun (WGS) entry which is preliminary data.</text>
</comment>
<dbReference type="AlphaFoldDB" id="A0A5A7MWY7"/>
<gene>
    <name evidence="1" type="ORF">JCM17844_30020</name>
</gene>
<dbReference type="Proteomes" id="UP000322084">
    <property type="component" value="Unassembled WGS sequence"/>
</dbReference>
<dbReference type="EMBL" id="BKCL01000021">
    <property type="protein sequence ID" value="GEQ99365.1"/>
    <property type="molecule type" value="Genomic_DNA"/>
</dbReference>
<evidence type="ECO:0000313" key="2">
    <source>
        <dbReference type="Proteomes" id="UP000322084"/>
    </source>
</evidence>
<dbReference type="RefSeq" id="WP_150001473.1">
    <property type="nucleotide sequence ID" value="NZ_BKCL01000021.1"/>
</dbReference>
<organism evidence="1 2">
    <name type="scientific">Iodidimonas gelatinilytica</name>
    <dbReference type="NCBI Taxonomy" id="1236966"/>
    <lineage>
        <taxon>Bacteria</taxon>
        <taxon>Pseudomonadati</taxon>
        <taxon>Pseudomonadota</taxon>
        <taxon>Alphaproteobacteria</taxon>
        <taxon>Iodidimonadales</taxon>
        <taxon>Iodidimonadaceae</taxon>
        <taxon>Iodidimonas</taxon>
    </lineage>
</organism>
<accession>A0A5A7MWY7</accession>
<sequence length="183" mass="20104">MTDDTVPATDDWGTMDLTKICIIGFSGDTGAFSETLITLDHDLPDADIIQLLDHYDRGDDIIQLYGASIGSTMTEKSETPFDLFLEDEGGVKVVYYLVAEGWYFAPDGPALTLKEPDPHGQFWGLRLLGPDANAPKIIRVQNLNSVQHHYYFNLHAVFTDANAIPLFVTIDPVMGNESGGGPR</sequence>